<proteinExistence type="predicted"/>
<dbReference type="Pfam" id="PF12321">
    <property type="entry name" value="DUF3634"/>
    <property type="match status" value="1"/>
</dbReference>
<gene>
    <name evidence="1" type="ORF">PMAL9190_00269</name>
</gene>
<dbReference type="InterPro" id="IPR022090">
    <property type="entry name" value="DUF3634"/>
</dbReference>
<reference evidence="2" key="1">
    <citation type="submission" date="2017-06" db="EMBL/GenBank/DDBJ databases">
        <authorList>
            <person name="Rodrigo-Torres L."/>
            <person name="Arahal R.D."/>
            <person name="Lucena T."/>
        </authorList>
    </citation>
    <scope>NUCLEOTIDE SEQUENCE [LARGE SCALE GENOMIC DNA]</scope>
    <source>
        <strain evidence="2">CECT 9190</strain>
    </source>
</reference>
<dbReference type="RefSeq" id="WP_087843579.1">
    <property type="nucleotide sequence ID" value="NZ_FYAK01000001.1"/>
</dbReference>
<dbReference type="Proteomes" id="UP000195963">
    <property type="component" value="Unassembled WGS sequence"/>
</dbReference>
<evidence type="ECO:0008006" key="3">
    <source>
        <dbReference type="Google" id="ProtNLM"/>
    </source>
</evidence>
<protein>
    <recommendedName>
        <fullName evidence="3">DUF3634 domain-containing protein</fullName>
    </recommendedName>
</protein>
<dbReference type="EMBL" id="FYAK01000001">
    <property type="protein sequence ID" value="SMY31928.1"/>
    <property type="molecule type" value="Genomic_DNA"/>
</dbReference>
<accession>A0A1Y6M851</accession>
<evidence type="ECO:0000313" key="2">
    <source>
        <dbReference type="Proteomes" id="UP000195963"/>
    </source>
</evidence>
<evidence type="ECO:0000313" key="1">
    <source>
        <dbReference type="EMBL" id="SMY31928.1"/>
    </source>
</evidence>
<name>A0A1Y6M851_9GAMM</name>
<dbReference type="AlphaFoldDB" id="A0A1Y6M851"/>
<organism evidence="1 2">
    <name type="scientific">Photobacterium malacitanum</name>
    <dbReference type="NCBI Taxonomy" id="2204294"/>
    <lineage>
        <taxon>Bacteria</taxon>
        <taxon>Pseudomonadati</taxon>
        <taxon>Pseudomonadota</taxon>
        <taxon>Gammaproteobacteria</taxon>
        <taxon>Vibrionales</taxon>
        <taxon>Vibrionaceae</taxon>
        <taxon>Photobacterium</taxon>
    </lineage>
</organism>
<sequence>MEYVLLLAIVVVFLVFKDRPIMVLEFKEGELIKSKGQVPTGFQKSCREIAHKEPFTGRVKVYKTRFATKFDFSKTIPNKVKQRIKNVFPHNTPASKRGKRA</sequence>
<keyword evidence="2" id="KW-1185">Reference proteome</keyword>